<accession>A0AAV5UCK3</accession>
<evidence type="ECO:0000313" key="3">
    <source>
        <dbReference type="Proteomes" id="UP001432027"/>
    </source>
</evidence>
<protein>
    <recommendedName>
        <fullName evidence="4">WD40 domain-containing protein</fullName>
    </recommendedName>
</protein>
<feature type="compositionally biased region" description="Basic and acidic residues" evidence="1">
    <location>
        <begin position="57"/>
        <end position="129"/>
    </location>
</feature>
<feature type="compositionally biased region" description="Basic residues" evidence="1">
    <location>
        <begin position="130"/>
        <end position="139"/>
    </location>
</feature>
<organism evidence="2 3">
    <name type="scientific">Pristionchus entomophagus</name>
    <dbReference type="NCBI Taxonomy" id="358040"/>
    <lineage>
        <taxon>Eukaryota</taxon>
        <taxon>Metazoa</taxon>
        <taxon>Ecdysozoa</taxon>
        <taxon>Nematoda</taxon>
        <taxon>Chromadorea</taxon>
        <taxon>Rhabditida</taxon>
        <taxon>Rhabditina</taxon>
        <taxon>Diplogasteromorpha</taxon>
        <taxon>Diplogasteroidea</taxon>
        <taxon>Neodiplogasteridae</taxon>
        <taxon>Pristionchus</taxon>
    </lineage>
</organism>
<dbReference type="AlphaFoldDB" id="A0AAV5UCK3"/>
<evidence type="ECO:0008006" key="4">
    <source>
        <dbReference type="Google" id="ProtNLM"/>
    </source>
</evidence>
<comment type="caution">
    <text evidence="2">The sequence shown here is derived from an EMBL/GenBank/DDBJ whole genome shotgun (WGS) entry which is preliminary data.</text>
</comment>
<feature type="region of interest" description="Disordered" evidence="1">
    <location>
        <begin position="34"/>
        <end position="169"/>
    </location>
</feature>
<feature type="non-terminal residue" evidence="2">
    <location>
        <position position="1"/>
    </location>
</feature>
<evidence type="ECO:0000313" key="2">
    <source>
        <dbReference type="EMBL" id="GMT04073.1"/>
    </source>
</evidence>
<sequence length="523" mass="60199">KMDTEEKEMEYIKIKFKKFKISTKKMMEIPAAFIMYRNSNYEDEDSDSGKKRRKEMKMKGDLERNLKKEKEKKKGDQENEEKGRRDPMRSESKGRRESHSYKGEKRQSRGEKKTDLSSSVEKRREDRKRSKERRSRREKTRVEAFHEKNRGDRRRSEERRSRREKSMDLESISDDCDMHIDKTPFIHCPAEMEPAFNTNIIQDLARYAIDHDKDAPFSISSLFNGRKALGLKRVKKTDLSTVIDPLGAAFDRVMRVWIYTDTGNGEIVMASYEGHKHDRMKGFRLPSAIAVITPGSHFAVLDYNGITMVDALHNAKMMVADGFRGLYRGLGTTSDGNLVTIKYKFWPSVCVFNLHKQNTKICSIPYSNYPHNALPSFLCTRREMIYVSDLKRNTLSAFSYSKETKQLSNVTRRDLSNSMKRTSRLRTEYMSGVVADSSHSLLVADAQGGSVNHVSADGSFIQNMPFLKGGHPYISGLALSPTGRLMICCRRQHAVKLYDIVPLESDEDRLTRAINGFSLPSRK</sequence>
<name>A0AAV5UCK3_9BILA</name>
<dbReference type="SUPFAM" id="SSF63829">
    <property type="entry name" value="Calcium-dependent phosphotriesterase"/>
    <property type="match status" value="1"/>
</dbReference>
<dbReference type="Proteomes" id="UP001432027">
    <property type="component" value="Unassembled WGS sequence"/>
</dbReference>
<keyword evidence="3" id="KW-1185">Reference proteome</keyword>
<evidence type="ECO:0000256" key="1">
    <source>
        <dbReference type="SAM" id="MobiDB-lite"/>
    </source>
</evidence>
<dbReference type="EMBL" id="BTSX01000006">
    <property type="protein sequence ID" value="GMT04073.1"/>
    <property type="molecule type" value="Genomic_DNA"/>
</dbReference>
<feature type="compositionally biased region" description="Basic and acidic residues" evidence="1">
    <location>
        <begin position="140"/>
        <end position="168"/>
    </location>
</feature>
<dbReference type="InterPro" id="IPR011042">
    <property type="entry name" value="6-blade_b-propeller_TolB-like"/>
</dbReference>
<dbReference type="Gene3D" id="2.120.10.30">
    <property type="entry name" value="TolB, C-terminal domain"/>
    <property type="match status" value="1"/>
</dbReference>
<gene>
    <name evidence="2" type="ORF">PENTCL1PPCAC_26247</name>
</gene>
<reference evidence="2" key="1">
    <citation type="submission" date="2023-10" db="EMBL/GenBank/DDBJ databases">
        <title>Genome assembly of Pristionchus species.</title>
        <authorList>
            <person name="Yoshida K."/>
            <person name="Sommer R.J."/>
        </authorList>
    </citation>
    <scope>NUCLEOTIDE SEQUENCE</scope>
    <source>
        <strain evidence="2">RS0144</strain>
    </source>
</reference>
<proteinExistence type="predicted"/>